<accession>A0A5C6GB73</accession>
<evidence type="ECO:0008006" key="6">
    <source>
        <dbReference type="Google" id="ProtNLM"/>
    </source>
</evidence>
<organism evidence="4 5">
    <name type="scientific">Metarhizium rileyi (strain RCEF 4871)</name>
    <name type="common">Nomuraea rileyi</name>
    <dbReference type="NCBI Taxonomy" id="1649241"/>
    <lineage>
        <taxon>Eukaryota</taxon>
        <taxon>Fungi</taxon>
        <taxon>Dikarya</taxon>
        <taxon>Ascomycota</taxon>
        <taxon>Pezizomycotina</taxon>
        <taxon>Sordariomycetes</taxon>
        <taxon>Hypocreomycetidae</taxon>
        <taxon>Hypocreales</taxon>
        <taxon>Clavicipitaceae</taxon>
        <taxon>Metarhizium</taxon>
    </lineage>
</organism>
<name>A0A5C6GB73_METRR</name>
<comment type="caution">
    <text evidence="4">The sequence shown here is derived from an EMBL/GenBank/DDBJ whole genome shotgun (WGS) entry which is preliminary data.</text>
</comment>
<dbReference type="EMBL" id="SBHS01000020">
    <property type="protein sequence ID" value="TWU73206.1"/>
    <property type="molecule type" value="Genomic_DNA"/>
</dbReference>
<keyword evidence="3" id="KW-0732">Signal</keyword>
<feature type="signal peptide" evidence="3">
    <location>
        <begin position="1"/>
        <end position="15"/>
    </location>
</feature>
<feature type="compositionally biased region" description="Low complexity" evidence="1">
    <location>
        <begin position="101"/>
        <end position="114"/>
    </location>
</feature>
<evidence type="ECO:0000313" key="5">
    <source>
        <dbReference type="Proteomes" id="UP000317257"/>
    </source>
</evidence>
<evidence type="ECO:0000313" key="4">
    <source>
        <dbReference type="EMBL" id="TWU73206.1"/>
    </source>
</evidence>
<evidence type="ECO:0000256" key="2">
    <source>
        <dbReference type="SAM" id="Phobius"/>
    </source>
</evidence>
<keyword evidence="2" id="KW-0812">Transmembrane</keyword>
<keyword evidence="2" id="KW-0472">Membrane</keyword>
<feature type="region of interest" description="Disordered" evidence="1">
    <location>
        <begin position="94"/>
        <end position="114"/>
    </location>
</feature>
<feature type="chain" id="PRO_5022770170" description="GPI anchored serine-threonine rich protein" evidence="3">
    <location>
        <begin position="16"/>
        <end position="204"/>
    </location>
</feature>
<reference evidence="5" key="1">
    <citation type="submission" date="2018-12" db="EMBL/GenBank/DDBJ databases">
        <title>The complete genome of Metarhizium rileyi, a key fungal pathogen of Lepidoptera.</title>
        <authorList>
            <person name="Binneck E."/>
            <person name="Lastra C.C.L."/>
            <person name="Sosa-Gomez D.R."/>
        </authorList>
    </citation>
    <scope>NUCLEOTIDE SEQUENCE [LARGE SCALE GENOMIC DNA]</scope>
    <source>
        <strain evidence="5">Cep018-CH2</strain>
    </source>
</reference>
<feature type="transmembrane region" description="Helical" evidence="2">
    <location>
        <begin position="181"/>
        <end position="203"/>
    </location>
</feature>
<evidence type="ECO:0000256" key="1">
    <source>
        <dbReference type="SAM" id="MobiDB-lite"/>
    </source>
</evidence>
<sequence>MKRFVLLAFASGSLAALFEASGLLTRDTTQVACSDLGRKSCGAVCIEQSQTCCPDQAGGCPVGSVCWLGDNGKYGCCPVGKTCEGPGGSDITSETVTAPGSTSTSTSTSTIPDLTLPAPTTTLQVDTSTAETSTGETVSSETITTSVTVPAGTITPVPDTTAKSNGTAAPTTSVLPITAGAAVNGFAVTGAVGAMVVMMFAALL</sequence>
<dbReference type="AlphaFoldDB" id="A0A5C6GB73"/>
<keyword evidence="2" id="KW-1133">Transmembrane helix</keyword>
<gene>
    <name evidence="4" type="ORF">ED733_004517</name>
</gene>
<protein>
    <recommendedName>
        <fullName evidence="6">GPI anchored serine-threonine rich protein</fullName>
    </recommendedName>
</protein>
<proteinExistence type="predicted"/>
<evidence type="ECO:0000256" key="3">
    <source>
        <dbReference type="SAM" id="SignalP"/>
    </source>
</evidence>
<dbReference type="Proteomes" id="UP000317257">
    <property type="component" value="Unassembled WGS sequence"/>
</dbReference>